<comment type="caution">
    <text evidence="2">The sequence shown here is derived from an EMBL/GenBank/DDBJ whole genome shotgun (WGS) entry which is preliminary data.</text>
</comment>
<keyword evidence="1" id="KW-0812">Transmembrane</keyword>
<reference evidence="2 3" key="1">
    <citation type="journal article" date="2015" name="Int. J. Syst. Evol. Microbiol.">
        <title>Carboxylicivirga linearis sp. nov., isolated from a sea cucumber culture pond.</title>
        <authorList>
            <person name="Wang F.Q."/>
            <person name="Zhou Y.X."/>
            <person name="Lin X.Z."/>
            <person name="Chen G.J."/>
            <person name="Du Z.J."/>
        </authorList>
    </citation>
    <scope>NUCLEOTIDE SEQUENCE [LARGE SCALE GENOMIC DNA]</scope>
    <source>
        <strain evidence="2 3">FB218</strain>
    </source>
</reference>
<protein>
    <submittedName>
        <fullName evidence="2">Uncharacterized protein</fullName>
    </submittedName>
</protein>
<accession>A0ABS5K3I8</accession>
<keyword evidence="1" id="KW-0472">Membrane</keyword>
<keyword evidence="1" id="KW-1133">Transmembrane helix</keyword>
<evidence type="ECO:0000313" key="2">
    <source>
        <dbReference type="EMBL" id="MBS2100961.1"/>
    </source>
</evidence>
<evidence type="ECO:0000256" key="1">
    <source>
        <dbReference type="SAM" id="Phobius"/>
    </source>
</evidence>
<sequence length="84" mass="9640">MNSLRELLTVKGNKSFIPNSSQKSRRVKCYTHSVLGSSYMFKYEDAEETNGIVIDGVELAIRVSFSFFFIGHFIVSIFYAQKFN</sequence>
<proteinExistence type="predicted"/>
<gene>
    <name evidence="2" type="ORF">KEM10_21930</name>
</gene>
<feature type="transmembrane region" description="Helical" evidence="1">
    <location>
        <begin position="59"/>
        <end position="80"/>
    </location>
</feature>
<name>A0ABS5K3I8_9BACT</name>
<organism evidence="2 3">
    <name type="scientific">Carboxylicivirga linearis</name>
    <dbReference type="NCBI Taxonomy" id="1628157"/>
    <lineage>
        <taxon>Bacteria</taxon>
        <taxon>Pseudomonadati</taxon>
        <taxon>Bacteroidota</taxon>
        <taxon>Bacteroidia</taxon>
        <taxon>Marinilabiliales</taxon>
        <taxon>Marinilabiliaceae</taxon>
        <taxon>Carboxylicivirga</taxon>
    </lineage>
</organism>
<dbReference type="RefSeq" id="WP_212219836.1">
    <property type="nucleotide sequence ID" value="NZ_JAGUCO010000034.1"/>
</dbReference>
<evidence type="ECO:0000313" key="3">
    <source>
        <dbReference type="Proteomes" id="UP000708576"/>
    </source>
</evidence>
<dbReference type="Proteomes" id="UP000708576">
    <property type="component" value="Unassembled WGS sequence"/>
</dbReference>
<dbReference type="EMBL" id="JAGUCO010000034">
    <property type="protein sequence ID" value="MBS2100961.1"/>
    <property type="molecule type" value="Genomic_DNA"/>
</dbReference>
<keyword evidence="3" id="KW-1185">Reference proteome</keyword>